<dbReference type="GO" id="GO:0004713">
    <property type="term" value="F:protein tyrosine kinase activity"/>
    <property type="evidence" value="ECO:0007669"/>
    <property type="project" value="TreeGrafter"/>
</dbReference>
<gene>
    <name evidence="1" type="ORF">LEA_09943</name>
</gene>
<dbReference type="Gene3D" id="3.40.50.1000">
    <property type="entry name" value="HAD superfamily/HAD-like"/>
    <property type="match status" value="1"/>
</dbReference>
<protein>
    <submittedName>
        <fullName evidence="1">5'-nucleotidase</fullName>
    </submittedName>
</protein>
<reference evidence="1" key="1">
    <citation type="journal article" date="2013" name="Environ. Microbiol.">
        <title>Microbiota from the distal guts of lean and obese adolescents exhibit partial functional redundancy besides clear differences in community structure.</title>
        <authorList>
            <person name="Ferrer M."/>
            <person name="Ruiz A."/>
            <person name="Lanza F."/>
            <person name="Haange S.B."/>
            <person name="Oberbach A."/>
            <person name="Till H."/>
            <person name="Bargiela R."/>
            <person name="Campoy C."/>
            <person name="Segura M.T."/>
            <person name="Richter M."/>
            <person name="von Bergen M."/>
            <person name="Seifert J."/>
            <person name="Suarez A."/>
        </authorList>
    </citation>
    <scope>NUCLEOTIDE SEQUENCE</scope>
</reference>
<sequence>RAYDGIPELLKKLRDCGVKTATASSKPEQFIISILKKNNLYDYFDYVGGVTFDEIRSDKTQIIENALKKLGSSKNDAVMVGDRKFDIDGAKGAGIPCIAVLYGFGSLEEFREHKADYIVSTPAEIEKLIISG</sequence>
<dbReference type="InterPro" id="IPR041492">
    <property type="entry name" value="HAD_2"/>
</dbReference>
<comment type="caution">
    <text evidence="1">The sequence shown here is derived from an EMBL/GenBank/DDBJ whole genome shotgun (WGS) entry which is preliminary data.</text>
</comment>
<dbReference type="SUPFAM" id="SSF56784">
    <property type="entry name" value="HAD-like"/>
    <property type="match status" value="1"/>
</dbReference>
<dbReference type="AlphaFoldDB" id="K1TIS3"/>
<dbReference type="PANTHER" id="PTHR43434">
    <property type="entry name" value="PHOSPHOGLYCOLATE PHOSPHATASE"/>
    <property type="match status" value="1"/>
</dbReference>
<accession>K1TIS3</accession>
<proteinExistence type="predicted"/>
<dbReference type="GO" id="GO:0005829">
    <property type="term" value="C:cytosol"/>
    <property type="evidence" value="ECO:0007669"/>
    <property type="project" value="TreeGrafter"/>
</dbReference>
<dbReference type="InterPro" id="IPR023214">
    <property type="entry name" value="HAD_sf"/>
</dbReference>
<dbReference type="InterPro" id="IPR050155">
    <property type="entry name" value="HAD-like_hydrolase_sf"/>
</dbReference>
<organism evidence="1">
    <name type="scientific">human gut metagenome</name>
    <dbReference type="NCBI Taxonomy" id="408170"/>
    <lineage>
        <taxon>unclassified sequences</taxon>
        <taxon>metagenomes</taxon>
        <taxon>organismal metagenomes</taxon>
    </lineage>
</organism>
<dbReference type="InterPro" id="IPR036412">
    <property type="entry name" value="HAD-like_sf"/>
</dbReference>
<dbReference type="PANTHER" id="PTHR43434:SF20">
    <property type="entry name" value="5'-NUCLEOTIDASE"/>
    <property type="match status" value="1"/>
</dbReference>
<evidence type="ECO:0000313" key="1">
    <source>
        <dbReference type="EMBL" id="EKC66190.1"/>
    </source>
</evidence>
<name>K1TIS3_9ZZZZ</name>
<dbReference type="Pfam" id="PF13419">
    <property type="entry name" value="HAD_2"/>
    <property type="match status" value="1"/>
</dbReference>
<feature type="non-terminal residue" evidence="1">
    <location>
        <position position="1"/>
    </location>
</feature>
<dbReference type="EMBL" id="AJWY01006675">
    <property type="protein sequence ID" value="EKC66190.1"/>
    <property type="molecule type" value="Genomic_DNA"/>
</dbReference>